<keyword evidence="1" id="KW-0596">Phosphopantetheine</keyword>
<dbReference type="RefSeq" id="XP_040779125.1">
    <property type="nucleotide sequence ID" value="XM_040922583.1"/>
</dbReference>
<dbReference type="PROSITE" id="PS52004">
    <property type="entry name" value="KS3_2"/>
    <property type="match status" value="1"/>
</dbReference>
<evidence type="ECO:0000256" key="1">
    <source>
        <dbReference type="ARBA" id="ARBA00022450"/>
    </source>
</evidence>
<reference evidence="5" key="1">
    <citation type="journal article" date="2020" name="Phytopathology">
        <title>Genome sequence of the chestnut blight fungus Cryphonectria parasitica EP155: A fundamental resource for an archetypical invasive plant pathogen.</title>
        <authorList>
            <person name="Crouch J.A."/>
            <person name="Dawe A."/>
            <person name="Aerts A."/>
            <person name="Barry K."/>
            <person name="Churchill A.C.L."/>
            <person name="Grimwood J."/>
            <person name="Hillman B."/>
            <person name="Milgroom M.G."/>
            <person name="Pangilinan J."/>
            <person name="Smith M."/>
            <person name="Salamov A."/>
            <person name="Schmutz J."/>
            <person name="Yadav J."/>
            <person name="Grigoriev I.V."/>
            <person name="Nuss D."/>
        </authorList>
    </citation>
    <scope>NUCLEOTIDE SEQUENCE</scope>
    <source>
        <strain evidence="5">EP155</strain>
    </source>
</reference>
<comment type="similarity">
    <text evidence="3">Belongs to the thiolase-like superfamily. Beta-ketoacyl-ACP synthases family.</text>
</comment>
<dbReference type="InterPro" id="IPR014031">
    <property type="entry name" value="Ketoacyl_synth_C"/>
</dbReference>
<dbReference type="GO" id="GO:0044550">
    <property type="term" value="P:secondary metabolite biosynthetic process"/>
    <property type="evidence" value="ECO:0007669"/>
    <property type="project" value="TreeGrafter"/>
</dbReference>
<gene>
    <name evidence="5" type="ORF">M406DRAFT_350921</name>
</gene>
<dbReference type="Gene3D" id="3.40.47.10">
    <property type="match status" value="2"/>
</dbReference>
<dbReference type="InterPro" id="IPR014030">
    <property type="entry name" value="Ketoacyl_synth_N"/>
</dbReference>
<sequence>MPSEVDGNVSDAVAICGFSIKFPQEATSADAFWEMIVRRKCTMTEFPADRISLSGFQSSNKKRNNTFSVRGGHFIKEDLSLFDADFFNISPTEAAAMDPMQRWLLEAAYQALQNSGISMEAVSGTSTGVYTGCFTNDYMTQLYRDPECTPAYMATGVGTSMLANRISWFFNFHGPSLKTASCDLSMVAGCNLTFAPELYQSMSNMNFLSPDSLCYSFDERANGYSRGEGIAVIILKRLSDAIRDGNTVRAVIRATGSNEDGRTAGITQPSGQAQEQLIRETYRKAALSMAHTRYFEAHGTGTPMGDPIEALAVGKAFGDFRSEIDPLYMGAVKSNIGHLEGASALAGVIKAVLVLEKGVIPPNANFEKLNPKIDDKSLGLKFPEKCYSWPTPGLRRASINSFGYGGSNSHIVLDDAYNFMHLRDPCHAAQ</sequence>
<keyword evidence="3" id="KW-0808">Transferase</keyword>
<dbReference type="Pfam" id="PF02801">
    <property type="entry name" value="Ketoacyl-synt_C"/>
    <property type="match status" value="1"/>
</dbReference>
<evidence type="ECO:0000259" key="4">
    <source>
        <dbReference type="PROSITE" id="PS52004"/>
    </source>
</evidence>
<dbReference type="SUPFAM" id="SSF53901">
    <property type="entry name" value="Thiolase-like"/>
    <property type="match status" value="1"/>
</dbReference>
<dbReference type="AlphaFoldDB" id="A0A9P4Y845"/>
<accession>A0A9P4Y845</accession>
<evidence type="ECO:0000313" key="6">
    <source>
        <dbReference type="Proteomes" id="UP000803844"/>
    </source>
</evidence>
<feature type="domain" description="Ketosynthase family 3 (KS3)" evidence="4">
    <location>
        <begin position="10"/>
        <end position="415"/>
    </location>
</feature>
<evidence type="ECO:0000256" key="3">
    <source>
        <dbReference type="RuleBase" id="RU003694"/>
    </source>
</evidence>
<proteinExistence type="inferred from homology"/>
<dbReference type="InterPro" id="IPR016039">
    <property type="entry name" value="Thiolase-like"/>
</dbReference>
<dbReference type="Pfam" id="PF00109">
    <property type="entry name" value="ketoacyl-synt"/>
    <property type="match status" value="1"/>
</dbReference>
<organism evidence="5 6">
    <name type="scientific">Cryphonectria parasitica (strain ATCC 38755 / EP155)</name>
    <dbReference type="NCBI Taxonomy" id="660469"/>
    <lineage>
        <taxon>Eukaryota</taxon>
        <taxon>Fungi</taxon>
        <taxon>Dikarya</taxon>
        <taxon>Ascomycota</taxon>
        <taxon>Pezizomycotina</taxon>
        <taxon>Sordariomycetes</taxon>
        <taxon>Sordariomycetidae</taxon>
        <taxon>Diaporthales</taxon>
        <taxon>Cryphonectriaceae</taxon>
        <taxon>Cryphonectria-Endothia species complex</taxon>
        <taxon>Cryphonectria</taxon>
    </lineage>
</organism>
<dbReference type="InterPro" id="IPR050091">
    <property type="entry name" value="PKS_NRPS_Biosynth_Enz"/>
</dbReference>
<dbReference type="SMART" id="SM00825">
    <property type="entry name" value="PKS_KS"/>
    <property type="match status" value="1"/>
</dbReference>
<dbReference type="Proteomes" id="UP000803844">
    <property type="component" value="Unassembled WGS sequence"/>
</dbReference>
<keyword evidence="2" id="KW-0597">Phosphoprotein</keyword>
<dbReference type="GO" id="GO:0006633">
    <property type="term" value="P:fatty acid biosynthetic process"/>
    <property type="evidence" value="ECO:0007669"/>
    <property type="project" value="TreeGrafter"/>
</dbReference>
<evidence type="ECO:0000313" key="5">
    <source>
        <dbReference type="EMBL" id="KAF3768164.1"/>
    </source>
</evidence>
<protein>
    <submittedName>
        <fullName evidence="5">Polyketide synthase</fullName>
    </submittedName>
</protein>
<evidence type="ECO:0000256" key="2">
    <source>
        <dbReference type="ARBA" id="ARBA00022553"/>
    </source>
</evidence>
<keyword evidence="6" id="KW-1185">Reference proteome</keyword>
<dbReference type="GO" id="GO:0004312">
    <property type="term" value="F:fatty acid synthase activity"/>
    <property type="evidence" value="ECO:0007669"/>
    <property type="project" value="TreeGrafter"/>
</dbReference>
<dbReference type="PANTHER" id="PTHR43775:SF29">
    <property type="entry name" value="ASPERFURANONE POLYKETIDE SYNTHASE AFOG-RELATED"/>
    <property type="match status" value="1"/>
</dbReference>
<comment type="caution">
    <text evidence="5">The sequence shown here is derived from an EMBL/GenBank/DDBJ whole genome shotgun (WGS) entry which is preliminary data.</text>
</comment>
<dbReference type="OrthoDB" id="329835at2759"/>
<dbReference type="GeneID" id="63839712"/>
<dbReference type="InterPro" id="IPR020841">
    <property type="entry name" value="PKS_Beta-ketoAc_synthase_dom"/>
</dbReference>
<dbReference type="CDD" id="cd00833">
    <property type="entry name" value="PKS"/>
    <property type="match status" value="1"/>
</dbReference>
<dbReference type="PANTHER" id="PTHR43775">
    <property type="entry name" value="FATTY ACID SYNTHASE"/>
    <property type="match status" value="1"/>
</dbReference>
<dbReference type="EMBL" id="MU032346">
    <property type="protein sequence ID" value="KAF3768164.1"/>
    <property type="molecule type" value="Genomic_DNA"/>
</dbReference>
<name>A0A9P4Y845_CRYP1</name>